<dbReference type="EC" id="3.5.2.12" evidence="4"/>
<dbReference type="EMBL" id="CADIJX010000017">
    <property type="protein sequence ID" value="CAB3712511.1"/>
    <property type="molecule type" value="Genomic_DNA"/>
</dbReference>
<evidence type="ECO:0000256" key="1">
    <source>
        <dbReference type="ARBA" id="ARBA00009199"/>
    </source>
</evidence>
<evidence type="ECO:0000259" key="3">
    <source>
        <dbReference type="Pfam" id="PF01425"/>
    </source>
</evidence>
<dbReference type="InterPro" id="IPR023631">
    <property type="entry name" value="Amidase_dom"/>
</dbReference>
<evidence type="ECO:0000256" key="2">
    <source>
        <dbReference type="SAM" id="MobiDB-lite"/>
    </source>
</evidence>
<dbReference type="InterPro" id="IPR000120">
    <property type="entry name" value="Amidase"/>
</dbReference>
<gene>
    <name evidence="4" type="primary">nylA_3</name>
    <name evidence="4" type="ORF">LMG3431_06089</name>
</gene>
<keyword evidence="4" id="KW-0378">Hydrolase</keyword>
<dbReference type="Pfam" id="PF01425">
    <property type="entry name" value="Amidase"/>
    <property type="match status" value="1"/>
</dbReference>
<keyword evidence="5" id="KW-1185">Reference proteome</keyword>
<organism evidence="4 5">
    <name type="scientific">Achromobacter pestifer</name>
    <dbReference type="NCBI Taxonomy" id="1353889"/>
    <lineage>
        <taxon>Bacteria</taxon>
        <taxon>Pseudomonadati</taxon>
        <taxon>Pseudomonadota</taxon>
        <taxon>Betaproteobacteria</taxon>
        <taxon>Burkholderiales</taxon>
        <taxon>Alcaligenaceae</taxon>
        <taxon>Achromobacter</taxon>
    </lineage>
</organism>
<evidence type="ECO:0000313" key="4">
    <source>
        <dbReference type="EMBL" id="CAB3712511.1"/>
    </source>
</evidence>
<comment type="similarity">
    <text evidence="1">Belongs to the amidase family.</text>
</comment>
<reference evidence="4 5" key="1">
    <citation type="submission" date="2020-04" db="EMBL/GenBank/DDBJ databases">
        <authorList>
            <person name="De Canck E."/>
        </authorList>
    </citation>
    <scope>NUCLEOTIDE SEQUENCE [LARGE SCALE GENOMIC DNA]</scope>
    <source>
        <strain evidence="4 5">LMG 3431</strain>
    </source>
</reference>
<name>A0A6S7A4G2_9BURK</name>
<proteinExistence type="inferred from homology"/>
<protein>
    <submittedName>
        <fullName evidence="4">6-aminohexanoate-cyclic-dimer hydrolase</fullName>
        <ecNumber evidence="4">3.5.2.12</ecNumber>
    </submittedName>
</protein>
<dbReference type="Proteomes" id="UP000494108">
    <property type="component" value="Unassembled WGS sequence"/>
</dbReference>
<dbReference type="InterPro" id="IPR036928">
    <property type="entry name" value="AS_sf"/>
</dbReference>
<evidence type="ECO:0000313" key="5">
    <source>
        <dbReference type="Proteomes" id="UP000494108"/>
    </source>
</evidence>
<sequence length="479" mass="50488">MRDTEYQLQDGLALADLLAKREVSAEDLMACAIRLARQHAPAMNALCYERFEESLQVARGWQPRGTFGAIPFLLKDSGLAHKRFPSSLGSRLLNDTPYTRNATLADRFEAAGLIPFARTTVPEFCMAPTTEAARNGGPTRNPWDPTRSSGGSSGGAAAAVAAGIVPLAHGSDGGGSIRIPAASCGVYGLKVSRGRVPMGPFRGEGWGGLATDGVLSRSVRDTAAALDAIGGFEPGAPYAAPPPSASYLEMLSVAPRKLRIALWREAWNGVPVAPECVAAVERAAQLCRELGHEVVDGTPPDIEYEAFVLAHANVLAGNIVLSVDTRLGLTGRALGDGDLEPVLRQGYEYGKTLPAAHYIASVNRFHAIGRILDGYMDGYDAILSPSLTQLPLKLGELSTAQGSFLDFRRKVATYGTFSAAFNASGQPAASLPLVWTGTGLPVGVQVVGRYGREDVVLALSAQLEVAQPWAGRIAVPTAV</sequence>
<dbReference type="PANTHER" id="PTHR11895">
    <property type="entry name" value="TRANSAMIDASE"/>
    <property type="match status" value="1"/>
</dbReference>
<dbReference type="GO" id="GO:0019874">
    <property type="term" value="F:6-aminohexanoate-cyclic-dimer hydrolase activity"/>
    <property type="evidence" value="ECO:0007669"/>
    <property type="project" value="UniProtKB-EC"/>
</dbReference>
<dbReference type="SUPFAM" id="SSF75304">
    <property type="entry name" value="Amidase signature (AS) enzymes"/>
    <property type="match status" value="1"/>
</dbReference>
<dbReference type="PROSITE" id="PS00571">
    <property type="entry name" value="AMIDASES"/>
    <property type="match status" value="1"/>
</dbReference>
<feature type="domain" description="Amidase" evidence="3">
    <location>
        <begin position="35"/>
        <end position="457"/>
    </location>
</feature>
<dbReference type="PANTHER" id="PTHR11895:SF7">
    <property type="entry name" value="GLUTAMYL-TRNA(GLN) AMIDOTRANSFERASE SUBUNIT A, MITOCHONDRIAL"/>
    <property type="match status" value="1"/>
</dbReference>
<dbReference type="Gene3D" id="3.90.1300.10">
    <property type="entry name" value="Amidase signature (AS) domain"/>
    <property type="match status" value="1"/>
</dbReference>
<dbReference type="RefSeq" id="WP_175178295.1">
    <property type="nucleotide sequence ID" value="NZ_CADIJX010000017.1"/>
</dbReference>
<accession>A0A6S7A4G2</accession>
<feature type="region of interest" description="Disordered" evidence="2">
    <location>
        <begin position="130"/>
        <end position="155"/>
    </location>
</feature>
<dbReference type="AlphaFoldDB" id="A0A6S7A4G2"/>
<dbReference type="InterPro" id="IPR020556">
    <property type="entry name" value="Amidase_CS"/>
</dbReference>